<evidence type="ECO:0008006" key="4">
    <source>
        <dbReference type="Google" id="ProtNLM"/>
    </source>
</evidence>
<dbReference type="EMBL" id="JBBKZU010000004">
    <property type="protein sequence ID" value="MEJ8811544.1"/>
    <property type="molecule type" value="Genomic_DNA"/>
</dbReference>
<dbReference type="Proteomes" id="UP001365846">
    <property type="component" value="Unassembled WGS sequence"/>
</dbReference>
<keyword evidence="1" id="KW-0732">Signal</keyword>
<dbReference type="Gene3D" id="3.90.930.1">
    <property type="match status" value="2"/>
</dbReference>
<dbReference type="Pfam" id="PF07661">
    <property type="entry name" value="MORN_2"/>
    <property type="match status" value="2"/>
</dbReference>
<evidence type="ECO:0000313" key="3">
    <source>
        <dbReference type="Proteomes" id="UP001365846"/>
    </source>
</evidence>
<comment type="caution">
    <text evidence="2">The sequence shown here is derived from an EMBL/GenBank/DDBJ whole genome shotgun (WGS) entry which is preliminary data.</text>
</comment>
<reference evidence="2 3" key="1">
    <citation type="submission" date="2024-03" db="EMBL/GenBank/DDBJ databases">
        <title>Novel species of the genus Variovorax.</title>
        <authorList>
            <person name="Liu Q."/>
            <person name="Xin Y.-H."/>
        </authorList>
    </citation>
    <scope>NUCLEOTIDE SEQUENCE [LARGE SCALE GENOMIC DNA]</scope>
    <source>
        <strain evidence="2 3">KACC 18899</strain>
    </source>
</reference>
<proteinExistence type="predicted"/>
<evidence type="ECO:0000256" key="1">
    <source>
        <dbReference type="SAM" id="SignalP"/>
    </source>
</evidence>
<organism evidence="2 3">
    <name type="scientific">Variovorax ureilyticus</name>
    <dbReference type="NCBI Taxonomy" id="1836198"/>
    <lineage>
        <taxon>Bacteria</taxon>
        <taxon>Pseudomonadati</taxon>
        <taxon>Pseudomonadota</taxon>
        <taxon>Betaproteobacteria</taxon>
        <taxon>Burkholderiales</taxon>
        <taxon>Comamonadaceae</taxon>
        <taxon>Variovorax</taxon>
    </lineage>
</organism>
<dbReference type="InterPro" id="IPR011652">
    <property type="entry name" value="MORN_2"/>
</dbReference>
<feature type="chain" id="PRO_5045884697" description="Antitoxin component YwqK of the YwqJK toxin-antitoxin module" evidence="1">
    <location>
        <begin position="29"/>
        <end position="392"/>
    </location>
</feature>
<gene>
    <name evidence="2" type="ORF">WKW77_10745</name>
</gene>
<name>A0ABU8VCZ3_9BURK</name>
<accession>A0ABU8VCZ3</accession>
<keyword evidence="3" id="KW-1185">Reference proteome</keyword>
<protein>
    <recommendedName>
        <fullName evidence="4">Antitoxin component YwqK of the YwqJK toxin-antitoxin module</fullName>
    </recommendedName>
</protein>
<dbReference type="RefSeq" id="WP_340356833.1">
    <property type="nucleotide sequence ID" value="NZ_JBBKZU010000004.1"/>
</dbReference>
<feature type="signal peptide" evidence="1">
    <location>
        <begin position="1"/>
        <end position="28"/>
    </location>
</feature>
<evidence type="ECO:0000313" key="2">
    <source>
        <dbReference type="EMBL" id="MEJ8811544.1"/>
    </source>
</evidence>
<dbReference type="SUPFAM" id="SSF82185">
    <property type="entry name" value="Histone H3 K4-specific methyltransferase SET7/9 N-terminal domain"/>
    <property type="match status" value="1"/>
</dbReference>
<sequence>MTHRTALCVRVASPIAAALLLAHGAAHAVQDCEINGVAVNPANGATTAGKSGLMRCRDRDSRELVREQQIQSGTFQGVVRQYDKGKLSKEYSVNAAGNMHGPAREFAPNGKVLREASYDDGHETGLVRSFYPSGQLRRATYFADSAGERAFAEFTERGQLSALRCGDKPVLAPVADDAKLCGFGGSPSRVELFDNKGILRSRVSYLSGKRVRSEDFYDNGKPAAQDELVGNQRTERRFSSEGIKRREVVSLLTERGAIRQRDQEFSERGTLVREQRWNSAGDPVTDESFYLNGQPRSKAVYGVDGGSRLIEVTEYYDNGQRAAVGRYVATDRFRQAPVGTHQRFNEKGTLIAESVYDENGRITRERAWDINGKLERDDQVFEDGSRKAFTSQ</sequence>